<dbReference type="InterPro" id="IPR013105">
    <property type="entry name" value="TPR_2"/>
</dbReference>
<sequence>MTPRTKDHRSAILQSQLTMVAISFLIGGCVTVTDSTETKIDPIAAAETRIELGLAYIQRGQFSRAKQDLEKALEFAPNYYRSQLSMAHYYEVVGEYKMAESRYRAALKVAPNNGHVYHNYGTYLCKQGEYEKANQYFLDAVTRPNYYQIAESYENAGLCALKNKQFKNAQRYFEKSLEHEPLRPNATIQLSAWKSETVTINSQGSG</sequence>
<feature type="repeat" description="TPR" evidence="3">
    <location>
        <begin position="150"/>
        <end position="183"/>
    </location>
</feature>
<feature type="repeat" description="TPR" evidence="3">
    <location>
        <begin position="46"/>
        <end position="79"/>
    </location>
</feature>
<dbReference type="PROSITE" id="PS50293">
    <property type="entry name" value="TPR_REGION"/>
    <property type="match status" value="1"/>
</dbReference>
<dbReference type="InterPro" id="IPR011990">
    <property type="entry name" value="TPR-like_helical_dom_sf"/>
</dbReference>
<dbReference type="Pfam" id="PF07719">
    <property type="entry name" value="TPR_2"/>
    <property type="match status" value="1"/>
</dbReference>
<dbReference type="EMBL" id="BBMS01000032">
    <property type="protein sequence ID" value="GAL27656.1"/>
    <property type="molecule type" value="Genomic_DNA"/>
</dbReference>
<keyword evidence="2 3" id="KW-0802">TPR repeat</keyword>
<reference evidence="5" key="2">
    <citation type="submission" date="2014-09" db="EMBL/GenBank/DDBJ databases">
        <authorList>
            <consortium name="NBRP consortium"/>
            <person name="Sawabe T."/>
            <person name="Meirelles P."/>
            <person name="Nakanishi M."/>
            <person name="Sayaka M."/>
            <person name="Hattori M."/>
            <person name="Ohkuma M."/>
        </authorList>
    </citation>
    <scope>NUCLEOTIDE SEQUENCE [LARGE SCALE GENOMIC DNA]</scope>
    <source>
        <strain evidence="5">JCM 19239</strain>
    </source>
</reference>
<reference evidence="5" key="1">
    <citation type="submission" date="2014-09" db="EMBL/GenBank/DDBJ databases">
        <title>Vibrio variabilis JCM 19239. (C206) whole genome shotgun sequence.</title>
        <authorList>
            <person name="Sawabe T."/>
            <person name="Meirelles P."/>
            <person name="Nakanishi M."/>
            <person name="Sayaka M."/>
            <person name="Hattori M."/>
            <person name="Ohkuma M."/>
        </authorList>
    </citation>
    <scope>NUCLEOTIDE SEQUENCE [LARGE SCALE GENOMIC DNA]</scope>
    <source>
        <strain evidence="5">JCM 19239</strain>
    </source>
</reference>
<dbReference type="Gene3D" id="1.25.40.10">
    <property type="entry name" value="Tetratricopeptide repeat domain"/>
    <property type="match status" value="1"/>
</dbReference>
<name>A0ABQ0JFW3_9VIBR</name>
<dbReference type="SUPFAM" id="SSF48452">
    <property type="entry name" value="TPR-like"/>
    <property type="match status" value="1"/>
</dbReference>
<dbReference type="PROSITE" id="PS50005">
    <property type="entry name" value="TPR"/>
    <property type="match status" value="3"/>
</dbReference>
<dbReference type="Pfam" id="PF13431">
    <property type="entry name" value="TPR_17"/>
    <property type="match status" value="1"/>
</dbReference>
<feature type="repeat" description="TPR" evidence="3">
    <location>
        <begin position="80"/>
        <end position="113"/>
    </location>
</feature>
<proteinExistence type="predicted"/>
<dbReference type="NCBIfam" id="TIGR02521">
    <property type="entry name" value="type_IV_pilW"/>
    <property type="match status" value="1"/>
</dbReference>
<protein>
    <submittedName>
        <fullName evidence="4">Type IV pilus (Tfp) assembly protein PilF</fullName>
    </submittedName>
</protein>
<evidence type="ECO:0000256" key="3">
    <source>
        <dbReference type="PROSITE-ProRule" id="PRU00339"/>
    </source>
</evidence>
<dbReference type="PROSITE" id="PS51257">
    <property type="entry name" value="PROKAR_LIPOPROTEIN"/>
    <property type="match status" value="1"/>
</dbReference>
<keyword evidence="1" id="KW-0677">Repeat</keyword>
<dbReference type="InterPro" id="IPR013360">
    <property type="entry name" value="Pilus_4_PilW"/>
</dbReference>
<dbReference type="Proteomes" id="UP000029223">
    <property type="component" value="Unassembled WGS sequence"/>
</dbReference>
<dbReference type="InterPro" id="IPR019734">
    <property type="entry name" value="TPR_rpt"/>
</dbReference>
<organism evidence="4 5">
    <name type="scientific">Vibrio variabilis</name>
    <dbReference type="NCBI Taxonomy" id="990271"/>
    <lineage>
        <taxon>Bacteria</taxon>
        <taxon>Pseudomonadati</taxon>
        <taxon>Pseudomonadota</taxon>
        <taxon>Gammaproteobacteria</taxon>
        <taxon>Vibrionales</taxon>
        <taxon>Vibrionaceae</taxon>
        <taxon>Vibrio</taxon>
    </lineage>
</organism>
<dbReference type="SMART" id="SM00028">
    <property type="entry name" value="TPR"/>
    <property type="match status" value="4"/>
</dbReference>
<keyword evidence="5" id="KW-1185">Reference proteome</keyword>
<evidence type="ECO:0000256" key="2">
    <source>
        <dbReference type="ARBA" id="ARBA00022803"/>
    </source>
</evidence>
<dbReference type="Pfam" id="PF13181">
    <property type="entry name" value="TPR_8"/>
    <property type="match status" value="1"/>
</dbReference>
<gene>
    <name evidence="4" type="ORF">JCM19239_3260</name>
</gene>
<evidence type="ECO:0000256" key="1">
    <source>
        <dbReference type="ARBA" id="ARBA00022737"/>
    </source>
</evidence>
<dbReference type="InterPro" id="IPR051012">
    <property type="entry name" value="CellSynth/LPSAsmb/PSIAsmb"/>
</dbReference>
<accession>A0ABQ0JFW3</accession>
<evidence type="ECO:0000313" key="4">
    <source>
        <dbReference type="EMBL" id="GAL27656.1"/>
    </source>
</evidence>
<comment type="caution">
    <text evidence="4">The sequence shown here is derived from an EMBL/GenBank/DDBJ whole genome shotgun (WGS) entry which is preliminary data.</text>
</comment>
<evidence type="ECO:0000313" key="5">
    <source>
        <dbReference type="Proteomes" id="UP000029223"/>
    </source>
</evidence>
<dbReference type="PANTHER" id="PTHR45586">
    <property type="entry name" value="TPR REPEAT-CONTAINING PROTEIN PA4667"/>
    <property type="match status" value="1"/>
</dbReference>
<dbReference type="PANTHER" id="PTHR45586:SF1">
    <property type="entry name" value="LIPOPOLYSACCHARIDE ASSEMBLY PROTEIN B"/>
    <property type="match status" value="1"/>
</dbReference>